<dbReference type="AlphaFoldDB" id="A0A517YYH4"/>
<dbReference type="EMBL" id="CP036425">
    <property type="protein sequence ID" value="QDU35282.1"/>
    <property type="molecule type" value="Genomic_DNA"/>
</dbReference>
<accession>A0A517YYH4</accession>
<keyword evidence="1" id="KW-0472">Membrane</keyword>
<feature type="transmembrane region" description="Helical" evidence="1">
    <location>
        <begin position="100"/>
        <end position="123"/>
    </location>
</feature>
<protein>
    <submittedName>
        <fullName evidence="2">Uncharacterized protein</fullName>
    </submittedName>
</protein>
<organism evidence="2 3">
    <name type="scientific">Poriferisphaera corsica</name>
    <dbReference type="NCBI Taxonomy" id="2528020"/>
    <lineage>
        <taxon>Bacteria</taxon>
        <taxon>Pseudomonadati</taxon>
        <taxon>Planctomycetota</taxon>
        <taxon>Phycisphaerae</taxon>
        <taxon>Phycisphaerales</taxon>
        <taxon>Phycisphaeraceae</taxon>
        <taxon>Poriferisphaera</taxon>
    </lineage>
</organism>
<sequence length="138" mass="14618">MNRWPIGILTNQVLAALNLFFWGGFVVWLWGMMGGDIFGDMMGYVLVAWFGMPFVVMAGGFLMIPTSGAALGVLVAGDVFVVGLGYAVVSEMTVGTGNGIAVMLLPVLQAVVAAGMVMGAWLCEAVVRYRRSGANYVN</sequence>
<evidence type="ECO:0000313" key="2">
    <source>
        <dbReference type="EMBL" id="QDU35282.1"/>
    </source>
</evidence>
<dbReference type="KEGG" id="pcor:KS4_33630"/>
<dbReference type="RefSeq" id="WP_145080383.1">
    <property type="nucleotide sequence ID" value="NZ_CP036425.1"/>
</dbReference>
<evidence type="ECO:0000256" key="1">
    <source>
        <dbReference type="SAM" id="Phobius"/>
    </source>
</evidence>
<feature type="transmembrane region" description="Helical" evidence="1">
    <location>
        <begin position="12"/>
        <end position="30"/>
    </location>
</feature>
<evidence type="ECO:0000313" key="3">
    <source>
        <dbReference type="Proteomes" id="UP000317369"/>
    </source>
</evidence>
<keyword evidence="1" id="KW-1133">Transmembrane helix</keyword>
<dbReference type="Proteomes" id="UP000317369">
    <property type="component" value="Chromosome"/>
</dbReference>
<feature type="transmembrane region" description="Helical" evidence="1">
    <location>
        <begin position="42"/>
        <end position="62"/>
    </location>
</feature>
<keyword evidence="3" id="KW-1185">Reference proteome</keyword>
<proteinExistence type="predicted"/>
<reference evidence="2 3" key="1">
    <citation type="submission" date="2019-02" db="EMBL/GenBank/DDBJ databases">
        <title>Deep-cultivation of Planctomycetes and their phenomic and genomic characterization uncovers novel biology.</title>
        <authorList>
            <person name="Wiegand S."/>
            <person name="Jogler M."/>
            <person name="Boedeker C."/>
            <person name="Pinto D."/>
            <person name="Vollmers J."/>
            <person name="Rivas-Marin E."/>
            <person name="Kohn T."/>
            <person name="Peeters S.H."/>
            <person name="Heuer A."/>
            <person name="Rast P."/>
            <person name="Oberbeckmann S."/>
            <person name="Bunk B."/>
            <person name="Jeske O."/>
            <person name="Meyerdierks A."/>
            <person name="Storesund J.E."/>
            <person name="Kallscheuer N."/>
            <person name="Luecker S."/>
            <person name="Lage O.M."/>
            <person name="Pohl T."/>
            <person name="Merkel B.J."/>
            <person name="Hornburger P."/>
            <person name="Mueller R.-W."/>
            <person name="Bruemmer F."/>
            <person name="Labrenz M."/>
            <person name="Spormann A.M."/>
            <person name="Op den Camp H."/>
            <person name="Overmann J."/>
            <person name="Amann R."/>
            <person name="Jetten M.S.M."/>
            <person name="Mascher T."/>
            <person name="Medema M.H."/>
            <person name="Devos D.P."/>
            <person name="Kaster A.-K."/>
            <person name="Ovreas L."/>
            <person name="Rohde M."/>
            <person name="Galperin M.Y."/>
            <person name="Jogler C."/>
        </authorList>
    </citation>
    <scope>NUCLEOTIDE SEQUENCE [LARGE SCALE GENOMIC DNA]</scope>
    <source>
        <strain evidence="2 3">KS4</strain>
    </source>
</reference>
<feature type="transmembrane region" description="Helical" evidence="1">
    <location>
        <begin position="69"/>
        <end position="88"/>
    </location>
</feature>
<keyword evidence="1" id="KW-0812">Transmembrane</keyword>
<gene>
    <name evidence="2" type="ORF">KS4_33630</name>
</gene>
<name>A0A517YYH4_9BACT</name>